<proteinExistence type="predicted"/>
<evidence type="ECO:0000313" key="1">
    <source>
        <dbReference type="EMBL" id="DAF57508.1"/>
    </source>
</evidence>
<sequence length="158" mass="18524">MIKDLQWYNIAVRLRDFLKSYKYKNGKRPFDRMTDRDNLKIRVGKGNTGEFPAIWIIFGSEEDAGKQASVHGAIVELWVDIYVTNQATSAYDMNDNNYKQMYDVENEFCELLWKFNLDLQKRGIGSKLTLQGILSDGDENENMNVSQHRLVINIEWYK</sequence>
<reference evidence="1" key="1">
    <citation type="journal article" date="2021" name="Proc. Natl. Acad. Sci. U.S.A.">
        <title>A Catalog of Tens of Thousands of Viruses from Human Metagenomes Reveals Hidden Associations with Chronic Diseases.</title>
        <authorList>
            <person name="Tisza M.J."/>
            <person name="Buck C.B."/>
        </authorList>
    </citation>
    <scope>NUCLEOTIDE SEQUENCE</scope>
    <source>
        <strain evidence="1">CtqfO1</strain>
    </source>
</reference>
<organism evidence="1">
    <name type="scientific">Myoviridae sp. ctqfO1</name>
    <dbReference type="NCBI Taxonomy" id="2827710"/>
    <lineage>
        <taxon>Viruses</taxon>
        <taxon>Duplodnaviria</taxon>
        <taxon>Heunggongvirae</taxon>
        <taxon>Uroviricota</taxon>
        <taxon>Caudoviricetes</taxon>
    </lineage>
</organism>
<name>A0A8S5T2B9_9CAUD</name>
<dbReference type="EMBL" id="BK032734">
    <property type="protein sequence ID" value="DAF57508.1"/>
    <property type="molecule type" value="Genomic_DNA"/>
</dbReference>
<accession>A0A8S5T2B9</accession>
<protein>
    <submittedName>
        <fullName evidence="1">Uncharacterized protein</fullName>
    </submittedName>
</protein>